<name>A0A9P6DUB0_9AGAM</name>
<evidence type="ECO:0000313" key="4">
    <source>
        <dbReference type="Proteomes" id="UP000886523"/>
    </source>
</evidence>
<dbReference type="PANTHER" id="PTHR23159">
    <property type="entry name" value="CENTROSOMAL PROTEIN 2"/>
    <property type="match status" value="1"/>
</dbReference>
<feature type="region of interest" description="Disordered" evidence="2">
    <location>
        <begin position="1327"/>
        <end position="1406"/>
    </location>
</feature>
<dbReference type="Gene3D" id="1.10.287.1490">
    <property type="match status" value="1"/>
</dbReference>
<keyword evidence="4" id="KW-1185">Reference proteome</keyword>
<comment type="caution">
    <text evidence="3">The sequence shown here is derived from an EMBL/GenBank/DDBJ whole genome shotgun (WGS) entry which is preliminary data.</text>
</comment>
<sequence>MSSRAPWDRDDRELESLKAQLRQTQVECQGLKDVILNKEVSFSQLNTDLKQAVHSLRAEIDRTAELEERSNKTQEDLRRERLHSINLQEQIKIANEKAETEAKAAANLQLVLTLAIELDNYSSTASTSFVKERTVLQDRISQLERELASLSCLSPSKSSSNTSRVPPAQIIELENKVQALLSENARLLEQLPPTSSHVRNFPISTPRRPGFNAAPFEDSPPPPQQQRRKPRRRSSSLSHNPTTSPNQCPQCTSLTSSLATLRDKLQKQAVDLLQASNDKLATERRSKLALEEMKDLLERKDDEIEDLKHLVADVATIHSPDDSDTLRRTLEEKETKLRALVDGIDALEGKFSHRIGALAANMERRKDKTETLVRTSSSQVQSAFPPRAPCDIGPSDLLQRRIYELESIIASKEALFASSTLPPLHPTSPPVDTVPRIEYEALQSECIELEKELDAQQLALEQEREEASNRRQELILLKDELKLALKTREELGSKMEQTQRELDVTRSEISQLQATLNSSETGDPTEQMGVIESNQLSDLFVTLGRLRSERDELNRTLAFARDEARIRITTLEAERSHSTTDTNVLRDHVRSLVDRLSAARSEVKRLKSLSSATLITIQHLGPHGTEDLSAPTHSVHSRTIMEDFEPHIVESESRVESVMSYPEEEAGQSSHSSSAQQQSLTIEEERALLQERCAGLEDDVAYLQQQLDEAVNYAKELRDEHLAARESDGDDEDDSTDISSGKQFTGIFRKEIEQLELRIERRNEQIGIHQAEIARLETNFALLEDANVEMAAELETLTSERDCMVADCAEAREARDRALARIDALEEQVEGFASQLETSMKAAVAAREAELQSVLADTHEFHQSQVEALVLEIFSAMGRASFAEQSLASSHEALVEAAELENQLQLSENERVRATDEFTTIKDQQEHILSDMRTKESELTRLRDLTASTQGTVARLTRDLDHAKEELERKDVEMFGDHDTLRSTIASLQSQITTLDAAFKGAEEQIRTLHLDLASSRSRVDELQAAKESLAVDLEQQARDHLHEMDNLITSHDMQIINLQKAHGTRLEAESEKQEALDRRVQELVVRCRALELELSDAIAQAKGEHERHIDNLQSSHMEMLSKARSERDEAISTIMEQQDSLQNISEARVSEVRELTAELSEMTKLLRLNEENQRAVHQELGDARLRLAAQETSIRVLQEEHSSLHLELQTRSDEHKRTLGMKRFLEQDVKRLETEVSALKRQLTHVQEQVEQHRRRAQELDISSAQEKVRLESEAADLRREVQSFILQRDEALAKAASEEEQNVELYKAQRKRDIQYTMLKEKLRRIQSTTPQAPSDPSIPARDLSRSTSTLSRPLAIPARRVVSDVPPRRPTFTSRNPRSTSGVSILASTQASSSTSMPVDVPPVPPVPSVPMLSRPLASSQRAGSALLPNVADARHISPGPSSRISKSPFGVSPARSQSAAPDEPSSTGKRKRPPLEEDDYENRSPQPIIASPRSPSRMRHLAERGVRAFTPKRSVAVERHEKHDLPSSTRRLPFGLASAGSDITNGQPSSIPTTAPGDDARPPRKKGGMSRLTALMLTR</sequence>
<feature type="coiled-coil region" evidence="1">
    <location>
        <begin position="1153"/>
        <end position="1296"/>
    </location>
</feature>
<feature type="coiled-coil region" evidence="1">
    <location>
        <begin position="439"/>
        <end position="515"/>
    </location>
</feature>
<feature type="coiled-coil region" evidence="1">
    <location>
        <begin position="752"/>
        <end position="835"/>
    </location>
</feature>
<feature type="compositionally biased region" description="Polar residues" evidence="2">
    <location>
        <begin position="1545"/>
        <end position="1557"/>
    </location>
</feature>
<feature type="coiled-coil region" evidence="1">
    <location>
        <begin position="1074"/>
        <end position="1101"/>
    </location>
</feature>
<evidence type="ECO:0000256" key="1">
    <source>
        <dbReference type="SAM" id="Coils"/>
    </source>
</evidence>
<feature type="region of interest" description="Disordered" evidence="2">
    <location>
        <begin position="1521"/>
        <end position="1583"/>
    </location>
</feature>
<gene>
    <name evidence="3" type="ORF">BS47DRAFT_1469884</name>
</gene>
<feature type="compositionally biased region" description="Polar residues" evidence="2">
    <location>
        <begin position="1374"/>
        <end position="1394"/>
    </location>
</feature>
<feature type="region of interest" description="Disordered" evidence="2">
    <location>
        <begin position="1436"/>
        <end position="1503"/>
    </location>
</feature>
<feature type="coiled-coil region" evidence="1">
    <location>
        <begin position="133"/>
        <end position="190"/>
    </location>
</feature>
<proteinExistence type="predicted"/>
<feature type="region of interest" description="Disordered" evidence="2">
    <location>
        <begin position="191"/>
        <end position="251"/>
    </location>
</feature>
<dbReference type="PANTHER" id="PTHR23159:SF31">
    <property type="entry name" value="CENTROSOME-ASSOCIATED PROTEIN CEP250 ISOFORM X1"/>
    <property type="match status" value="1"/>
</dbReference>
<feature type="coiled-coil region" evidence="1">
    <location>
        <begin position="290"/>
        <end position="350"/>
    </location>
</feature>
<feature type="compositionally biased region" description="Polar residues" evidence="2">
    <location>
        <begin position="1458"/>
        <end position="1471"/>
    </location>
</feature>
<keyword evidence="1" id="KW-0175">Coiled coil</keyword>
<reference evidence="3" key="1">
    <citation type="journal article" date="2020" name="Nat. Commun.">
        <title>Large-scale genome sequencing of mycorrhizal fungi provides insights into the early evolution of symbiotic traits.</title>
        <authorList>
            <person name="Miyauchi S."/>
            <person name="Kiss E."/>
            <person name="Kuo A."/>
            <person name="Drula E."/>
            <person name="Kohler A."/>
            <person name="Sanchez-Garcia M."/>
            <person name="Morin E."/>
            <person name="Andreopoulos B."/>
            <person name="Barry K.W."/>
            <person name="Bonito G."/>
            <person name="Buee M."/>
            <person name="Carver A."/>
            <person name="Chen C."/>
            <person name="Cichocki N."/>
            <person name="Clum A."/>
            <person name="Culley D."/>
            <person name="Crous P.W."/>
            <person name="Fauchery L."/>
            <person name="Girlanda M."/>
            <person name="Hayes R.D."/>
            <person name="Keri Z."/>
            <person name="LaButti K."/>
            <person name="Lipzen A."/>
            <person name="Lombard V."/>
            <person name="Magnuson J."/>
            <person name="Maillard F."/>
            <person name="Murat C."/>
            <person name="Nolan M."/>
            <person name="Ohm R.A."/>
            <person name="Pangilinan J."/>
            <person name="Pereira M.F."/>
            <person name="Perotto S."/>
            <person name="Peter M."/>
            <person name="Pfister S."/>
            <person name="Riley R."/>
            <person name="Sitrit Y."/>
            <person name="Stielow J.B."/>
            <person name="Szollosi G."/>
            <person name="Zifcakova L."/>
            <person name="Stursova M."/>
            <person name="Spatafora J.W."/>
            <person name="Tedersoo L."/>
            <person name="Vaario L.M."/>
            <person name="Yamada A."/>
            <person name="Yan M."/>
            <person name="Wang P."/>
            <person name="Xu J."/>
            <person name="Bruns T."/>
            <person name="Baldrian P."/>
            <person name="Vilgalys R."/>
            <person name="Dunand C."/>
            <person name="Henrissat B."/>
            <person name="Grigoriev I.V."/>
            <person name="Hibbett D."/>
            <person name="Nagy L.G."/>
            <person name="Martin F.M."/>
        </authorList>
    </citation>
    <scope>NUCLEOTIDE SEQUENCE</scope>
    <source>
        <strain evidence="3">UP504</strain>
    </source>
</reference>
<organism evidence="3 4">
    <name type="scientific">Hydnum rufescens UP504</name>
    <dbReference type="NCBI Taxonomy" id="1448309"/>
    <lineage>
        <taxon>Eukaryota</taxon>
        <taxon>Fungi</taxon>
        <taxon>Dikarya</taxon>
        <taxon>Basidiomycota</taxon>
        <taxon>Agaricomycotina</taxon>
        <taxon>Agaricomycetes</taxon>
        <taxon>Cantharellales</taxon>
        <taxon>Hydnaceae</taxon>
        <taxon>Hydnum</taxon>
    </lineage>
</organism>
<feature type="region of interest" description="Disordered" evidence="2">
    <location>
        <begin position="723"/>
        <end position="742"/>
    </location>
</feature>
<accession>A0A9P6DUB0</accession>
<feature type="compositionally biased region" description="Low complexity" evidence="2">
    <location>
        <begin position="1348"/>
        <end position="1368"/>
    </location>
</feature>
<feature type="compositionally biased region" description="Low complexity" evidence="2">
    <location>
        <begin position="668"/>
        <end position="679"/>
    </location>
</feature>
<evidence type="ECO:0000313" key="3">
    <source>
        <dbReference type="EMBL" id="KAF9511449.1"/>
    </source>
</evidence>
<feature type="coiled-coil region" evidence="1">
    <location>
        <begin position="953"/>
        <end position="1040"/>
    </location>
</feature>
<feature type="compositionally biased region" description="Polar residues" evidence="2">
    <location>
        <begin position="239"/>
        <end position="251"/>
    </location>
</feature>
<feature type="coiled-coil region" evidence="1">
    <location>
        <begin position="686"/>
        <end position="720"/>
    </location>
</feature>
<feature type="coiled-coil region" evidence="1">
    <location>
        <begin position="890"/>
        <end position="917"/>
    </location>
</feature>
<dbReference type="Proteomes" id="UP000886523">
    <property type="component" value="Unassembled WGS sequence"/>
</dbReference>
<protein>
    <submittedName>
        <fullName evidence="3">Uncharacterized protein</fullName>
    </submittedName>
</protein>
<feature type="region of interest" description="Disordered" evidence="2">
    <location>
        <begin position="651"/>
        <end position="681"/>
    </location>
</feature>
<feature type="compositionally biased region" description="Polar residues" evidence="2">
    <location>
        <begin position="1328"/>
        <end position="1337"/>
    </location>
</feature>
<evidence type="ECO:0000256" key="2">
    <source>
        <dbReference type="SAM" id="MobiDB-lite"/>
    </source>
</evidence>
<dbReference type="EMBL" id="MU129000">
    <property type="protein sequence ID" value="KAF9511449.1"/>
    <property type="molecule type" value="Genomic_DNA"/>
</dbReference>
<dbReference type="OrthoDB" id="10255344at2759"/>